<feature type="region of interest" description="Disordered" evidence="1">
    <location>
        <begin position="49"/>
        <end position="94"/>
    </location>
</feature>
<evidence type="ECO:0000256" key="1">
    <source>
        <dbReference type="SAM" id="MobiDB-lite"/>
    </source>
</evidence>
<organism evidence="2 3">
    <name type="scientific">Temnothorax longispinosus</name>
    <dbReference type="NCBI Taxonomy" id="300112"/>
    <lineage>
        <taxon>Eukaryota</taxon>
        <taxon>Metazoa</taxon>
        <taxon>Ecdysozoa</taxon>
        <taxon>Arthropoda</taxon>
        <taxon>Hexapoda</taxon>
        <taxon>Insecta</taxon>
        <taxon>Pterygota</taxon>
        <taxon>Neoptera</taxon>
        <taxon>Endopterygota</taxon>
        <taxon>Hymenoptera</taxon>
        <taxon>Apocrita</taxon>
        <taxon>Aculeata</taxon>
        <taxon>Formicoidea</taxon>
        <taxon>Formicidae</taxon>
        <taxon>Myrmicinae</taxon>
        <taxon>Temnothorax</taxon>
    </lineage>
</organism>
<evidence type="ECO:0000313" key="2">
    <source>
        <dbReference type="EMBL" id="TGZ53849.1"/>
    </source>
</evidence>
<dbReference type="EMBL" id="QBLH01000889">
    <property type="protein sequence ID" value="TGZ53849.1"/>
    <property type="molecule type" value="Genomic_DNA"/>
</dbReference>
<comment type="caution">
    <text evidence="2">The sequence shown here is derived from an EMBL/GenBank/DDBJ whole genome shotgun (WGS) entry which is preliminary data.</text>
</comment>
<keyword evidence="3" id="KW-1185">Reference proteome</keyword>
<name>A0A4S2L037_9HYME</name>
<reference evidence="2 3" key="1">
    <citation type="journal article" date="2019" name="Philos. Trans. R. Soc. Lond., B, Biol. Sci.">
        <title>Ant behaviour and brain gene expression of defending hosts depend on the ecological success of the intruding social parasite.</title>
        <authorList>
            <person name="Kaur R."/>
            <person name="Stoldt M."/>
            <person name="Jongepier E."/>
            <person name="Feldmeyer B."/>
            <person name="Menzel F."/>
            <person name="Bornberg-Bauer E."/>
            <person name="Foitzik S."/>
        </authorList>
    </citation>
    <scope>NUCLEOTIDE SEQUENCE [LARGE SCALE GENOMIC DNA]</scope>
    <source>
        <tissue evidence="2">Whole body</tissue>
    </source>
</reference>
<dbReference type="AlphaFoldDB" id="A0A4S2L037"/>
<protein>
    <submittedName>
        <fullName evidence="2">Uncharacterized protein</fullName>
    </submittedName>
</protein>
<gene>
    <name evidence="2" type="ORF">DBV15_01833</name>
</gene>
<accession>A0A4S2L037</accession>
<feature type="compositionally biased region" description="Basic and acidic residues" evidence="1">
    <location>
        <begin position="61"/>
        <end position="74"/>
    </location>
</feature>
<dbReference type="Proteomes" id="UP000310200">
    <property type="component" value="Unassembled WGS sequence"/>
</dbReference>
<sequence length="94" mass="10211">MTVAGHVNSFLSNVRINPFMSVVSRIHGLSPILLHGRLLGVVAAFTPLDRSNETSGIPSDDTSRRERERGSERKVHTHGAAPRRVERAACAPDA</sequence>
<evidence type="ECO:0000313" key="3">
    <source>
        <dbReference type="Proteomes" id="UP000310200"/>
    </source>
</evidence>
<proteinExistence type="predicted"/>